<evidence type="ECO:0000313" key="2">
    <source>
        <dbReference type="Proteomes" id="UP001220670"/>
    </source>
</evidence>
<organism evidence="1 2">
    <name type="scientific">Limosilactobacillus mucosae</name>
    <name type="common">Lactobacillus mucosae</name>
    <dbReference type="NCBI Taxonomy" id="97478"/>
    <lineage>
        <taxon>Bacteria</taxon>
        <taxon>Bacillati</taxon>
        <taxon>Bacillota</taxon>
        <taxon>Bacilli</taxon>
        <taxon>Lactobacillales</taxon>
        <taxon>Lactobacillaceae</taxon>
        <taxon>Limosilactobacillus</taxon>
    </lineage>
</organism>
<accession>A0AAJ1HTQ6</accession>
<comment type="caution">
    <text evidence="1">The sequence shown here is derived from an EMBL/GenBank/DDBJ whole genome shotgun (WGS) entry which is preliminary data.</text>
</comment>
<proteinExistence type="predicted"/>
<sequence>MDMMTMDDMQAVAMVLRERSTYIPIELEHDVAIVDLTAIDLDKLGRGLSSSSACVQRLLQAYRPDFKAVEWWLNGSQTTRKLKCKTTDRIKAFDRQMNIISVNDKPYTLSAKGRGRYYLGFGIRVFGQNHTAYIHNLIGAEVFARVHKSEWTSWAKSAWNEDHLVFNGYKIHHLLPYETATVAGNTPMNLILLDDWTHETTKVQYNQLRRRMIDHDVDMSKTLILPKNGAMQAIQNIPNIG</sequence>
<dbReference type="RefSeq" id="WP_272225806.1">
    <property type="nucleotide sequence ID" value="NZ_JAQONE010000014.1"/>
</dbReference>
<name>A0AAJ1HTQ6_LIMMU</name>
<reference evidence="1" key="1">
    <citation type="submission" date="2023-01" db="EMBL/GenBank/DDBJ databases">
        <title>Genome analysis of 13 Lactobacillus isolated from gut of wild boar.</title>
        <authorList>
            <person name="Papp P."/>
            <person name="Libisch B."/>
            <person name="Nagy T."/>
            <person name="Olasz F."/>
        </authorList>
    </citation>
    <scope>NUCLEOTIDE SEQUENCE</scope>
    <source>
        <strain evidence="1">F146</strain>
    </source>
</reference>
<dbReference type="AlphaFoldDB" id="A0AAJ1HTQ6"/>
<gene>
    <name evidence="1" type="ORF">PO250_04270</name>
</gene>
<protein>
    <submittedName>
        <fullName evidence="1">Uncharacterized protein</fullName>
    </submittedName>
</protein>
<dbReference type="Proteomes" id="UP001220670">
    <property type="component" value="Unassembled WGS sequence"/>
</dbReference>
<evidence type="ECO:0000313" key="1">
    <source>
        <dbReference type="EMBL" id="MDC2829535.1"/>
    </source>
</evidence>
<dbReference type="EMBL" id="JAQONE010000014">
    <property type="protein sequence ID" value="MDC2829535.1"/>
    <property type="molecule type" value="Genomic_DNA"/>
</dbReference>